<comment type="cofactor">
    <cofactor evidence="5">
        <name>Mg(2+)</name>
        <dbReference type="ChEBI" id="CHEBI:18420"/>
    </cofactor>
</comment>
<dbReference type="STRING" id="220714.SAMN05660469_0096"/>
<gene>
    <name evidence="6" type="primary">yqgN</name>
    <name evidence="6" type="ORF">FPFC_010230</name>
</gene>
<evidence type="ECO:0000313" key="6">
    <source>
        <dbReference type="EMBL" id="GAP02145.1"/>
    </source>
</evidence>
<keyword evidence="7" id="KW-1185">Reference proteome</keyword>
<dbReference type="Pfam" id="PF01812">
    <property type="entry name" value="5-FTHF_cyc-lig"/>
    <property type="match status" value="1"/>
</dbReference>
<dbReference type="SUPFAM" id="SSF100950">
    <property type="entry name" value="NagB/RpiA/CoA transferase-like"/>
    <property type="match status" value="1"/>
</dbReference>
<keyword evidence="5" id="KW-0479">Metal-binding</keyword>
<dbReference type="Gene3D" id="3.40.50.10420">
    <property type="entry name" value="NagB/RpiA/CoA transferase-like"/>
    <property type="match status" value="1"/>
</dbReference>
<dbReference type="OrthoDB" id="9801938at2"/>
<dbReference type="InterPro" id="IPR037171">
    <property type="entry name" value="NagB/RpiA_transferase-like"/>
</dbReference>
<dbReference type="AlphaFoldDB" id="A0A3F3GQW9"/>
<dbReference type="EMBL" id="DF968063">
    <property type="protein sequence ID" value="GAP02145.1"/>
    <property type="molecule type" value="Genomic_DNA"/>
</dbReference>
<dbReference type="InterPro" id="IPR024185">
    <property type="entry name" value="FTHF_cligase-like_sf"/>
</dbReference>
<dbReference type="GO" id="GO:0030272">
    <property type="term" value="F:5-formyltetrahydrofolate cyclo-ligase activity"/>
    <property type="evidence" value="ECO:0007669"/>
    <property type="project" value="UniProtKB-EC"/>
</dbReference>
<evidence type="ECO:0000256" key="2">
    <source>
        <dbReference type="ARBA" id="ARBA00022741"/>
    </source>
</evidence>
<evidence type="ECO:0000256" key="4">
    <source>
        <dbReference type="PIRSR" id="PIRSR006806-1"/>
    </source>
</evidence>
<dbReference type="EC" id="6.3.3.2" evidence="5"/>
<keyword evidence="6" id="KW-0436">Ligase</keyword>
<organism evidence="6 7">
    <name type="scientific">Fructobacillus pseudoficulneus</name>
    <dbReference type="NCBI Taxonomy" id="220714"/>
    <lineage>
        <taxon>Bacteria</taxon>
        <taxon>Bacillati</taxon>
        <taxon>Bacillota</taxon>
        <taxon>Bacilli</taxon>
        <taxon>Lactobacillales</taxon>
        <taxon>Lactobacillaceae</taxon>
        <taxon>Fructobacillus</taxon>
    </lineage>
</organism>
<dbReference type="GO" id="GO:0009396">
    <property type="term" value="P:folic acid-containing compound biosynthetic process"/>
    <property type="evidence" value="ECO:0007669"/>
    <property type="project" value="TreeGrafter"/>
</dbReference>
<dbReference type="InterPro" id="IPR002698">
    <property type="entry name" value="FTHF_cligase"/>
</dbReference>
<proteinExistence type="inferred from homology"/>
<dbReference type="Proteomes" id="UP000061227">
    <property type="component" value="Unassembled WGS sequence"/>
</dbReference>
<dbReference type="GO" id="GO:0035999">
    <property type="term" value="P:tetrahydrofolate interconversion"/>
    <property type="evidence" value="ECO:0007669"/>
    <property type="project" value="TreeGrafter"/>
</dbReference>
<feature type="binding site" evidence="4">
    <location>
        <begin position="4"/>
        <end position="8"/>
    </location>
    <ligand>
        <name>ATP</name>
        <dbReference type="ChEBI" id="CHEBI:30616"/>
    </ligand>
</feature>
<feature type="binding site" evidence="4">
    <location>
        <position position="55"/>
    </location>
    <ligand>
        <name>substrate</name>
    </ligand>
</feature>
<comment type="catalytic activity">
    <reaction evidence="5">
        <text>(6S)-5-formyl-5,6,7,8-tetrahydrofolate + ATP = (6R)-5,10-methenyltetrahydrofolate + ADP + phosphate</text>
        <dbReference type="Rhea" id="RHEA:10488"/>
        <dbReference type="ChEBI" id="CHEBI:30616"/>
        <dbReference type="ChEBI" id="CHEBI:43474"/>
        <dbReference type="ChEBI" id="CHEBI:57455"/>
        <dbReference type="ChEBI" id="CHEBI:57457"/>
        <dbReference type="ChEBI" id="CHEBI:456216"/>
        <dbReference type="EC" id="6.3.3.2"/>
    </reaction>
</comment>
<dbReference type="NCBIfam" id="TIGR02727">
    <property type="entry name" value="MTHFS_bact"/>
    <property type="match status" value="1"/>
</dbReference>
<comment type="similarity">
    <text evidence="1 5">Belongs to the 5-formyltetrahydrofolate cyclo-ligase family.</text>
</comment>
<keyword evidence="3 4" id="KW-0067">ATP-binding</keyword>
<evidence type="ECO:0000256" key="1">
    <source>
        <dbReference type="ARBA" id="ARBA00010638"/>
    </source>
</evidence>
<feature type="binding site" evidence="4">
    <location>
        <begin position="131"/>
        <end position="139"/>
    </location>
    <ligand>
        <name>ATP</name>
        <dbReference type="ChEBI" id="CHEBI:30616"/>
    </ligand>
</feature>
<keyword evidence="2 4" id="KW-0547">Nucleotide-binding</keyword>
<evidence type="ECO:0000256" key="3">
    <source>
        <dbReference type="ARBA" id="ARBA00022840"/>
    </source>
</evidence>
<dbReference type="PANTHER" id="PTHR23407:SF1">
    <property type="entry name" value="5-FORMYLTETRAHYDROFOLATE CYCLO-LIGASE"/>
    <property type="match status" value="1"/>
</dbReference>
<accession>A0A3F3GQW9</accession>
<dbReference type="RefSeq" id="WP_059375135.1">
    <property type="nucleotide sequence ID" value="NZ_DF968063.1"/>
</dbReference>
<dbReference type="PANTHER" id="PTHR23407">
    <property type="entry name" value="ATPASE INHIBITOR/5-FORMYLTETRAHYDROFOLATE CYCLO-LIGASE"/>
    <property type="match status" value="1"/>
</dbReference>
<keyword evidence="5" id="KW-0460">Magnesium</keyword>
<sequence>MPDKKTIRKEQTKKLRALDPIVKADNEKALYAKLFQTSSWQKAQSVAVTASLPFEVNTRPIMEQAWQEEKTVLLDKIVDGQMFFVEIDANTPLTTGDSFGILEPESNHAVAKDQIDLVLVPGLAFSDAGLRIGFGGGYYDRFLQDYQGASVSLALPEQRRADWVPDQFDQVVDQVITIDEVD</sequence>
<protein>
    <recommendedName>
        <fullName evidence="5">5-formyltetrahydrofolate cyclo-ligase</fullName>
        <ecNumber evidence="5">6.3.3.2</ecNumber>
    </recommendedName>
</protein>
<evidence type="ECO:0000256" key="5">
    <source>
        <dbReference type="RuleBase" id="RU361279"/>
    </source>
</evidence>
<name>A0A3F3GQW9_9LACO</name>
<dbReference type="GO" id="GO:0005524">
    <property type="term" value="F:ATP binding"/>
    <property type="evidence" value="ECO:0007669"/>
    <property type="project" value="UniProtKB-KW"/>
</dbReference>
<evidence type="ECO:0000313" key="7">
    <source>
        <dbReference type="Proteomes" id="UP000061227"/>
    </source>
</evidence>
<dbReference type="GO" id="GO:0046872">
    <property type="term" value="F:metal ion binding"/>
    <property type="evidence" value="ECO:0007669"/>
    <property type="project" value="UniProtKB-KW"/>
</dbReference>
<dbReference type="PIRSF" id="PIRSF006806">
    <property type="entry name" value="FTHF_cligase"/>
    <property type="match status" value="1"/>
</dbReference>
<reference evidence="6 7" key="1">
    <citation type="journal article" date="2015" name="BMC Genomics">
        <title>Comparative genomics of Fructobacillus spp. and Leuconostoc spp. reveals niche-specific evolution of Fructobacillus spp.</title>
        <authorList>
            <person name="Endo A."/>
            <person name="Tanizawa Y."/>
            <person name="Tanaka N."/>
            <person name="Maeno S."/>
            <person name="Kumar H."/>
            <person name="Shiwa Y."/>
            <person name="Okada S."/>
            <person name="Yoshikawa H."/>
            <person name="Dicks L."/>
            <person name="Nakagawa J."/>
            <person name="Arita M."/>
        </authorList>
    </citation>
    <scope>NUCLEOTIDE SEQUENCE [LARGE SCALE GENOMIC DNA]</scope>
    <source>
        <strain evidence="6 7">DSM 15468</strain>
    </source>
</reference>